<dbReference type="GO" id="GO:0005524">
    <property type="term" value="F:ATP binding"/>
    <property type="evidence" value="ECO:0007669"/>
    <property type="project" value="UniProtKB-KW"/>
</dbReference>
<proteinExistence type="predicted"/>
<organism evidence="2 3">
    <name type="scientific">Paenirhodobacter populi</name>
    <dbReference type="NCBI Taxonomy" id="2306993"/>
    <lineage>
        <taxon>Bacteria</taxon>
        <taxon>Pseudomonadati</taxon>
        <taxon>Pseudomonadota</taxon>
        <taxon>Alphaproteobacteria</taxon>
        <taxon>Rhodobacterales</taxon>
        <taxon>Rhodobacter group</taxon>
        <taxon>Paenirhodobacter</taxon>
    </lineage>
</organism>
<comment type="caution">
    <text evidence="2">The sequence shown here is derived from an EMBL/GenBank/DDBJ whole genome shotgun (WGS) entry which is preliminary data.</text>
</comment>
<dbReference type="InterPro" id="IPR049945">
    <property type="entry name" value="AAA_22"/>
</dbReference>
<name>A0A443IXB1_9RHOB</name>
<dbReference type="PANTHER" id="PTHR35894:SF1">
    <property type="entry name" value="PHOSPHORIBULOKINASE _ URIDINE KINASE FAMILY"/>
    <property type="match status" value="1"/>
</dbReference>
<dbReference type="PANTHER" id="PTHR35894">
    <property type="entry name" value="GENERAL SECRETION PATHWAY PROTEIN A-RELATED"/>
    <property type="match status" value="1"/>
</dbReference>
<dbReference type="InterPro" id="IPR027417">
    <property type="entry name" value="P-loop_NTPase"/>
</dbReference>
<evidence type="ECO:0000313" key="2">
    <source>
        <dbReference type="EMBL" id="RWR12729.1"/>
    </source>
</evidence>
<reference evidence="2 3" key="1">
    <citation type="submission" date="2019-01" db="EMBL/GenBank/DDBJ databases">
        <title>Sinorhodobacter populi sp. nov. isolated from the symptomatic bark tissue of Populus euramericana canker.</title>
        <authorList>
            <person name="Xu G."/>
        </authorList>
    </citation>
    <scope>NUCLEOTIDE SEQUENCE [LARGE SCALE GENOMIC DNA]</scope>
    <source>
        <strain evidence="2 3">2D-5</strain>
    </source>
</reference>
<dbReference type="SUPFAM" id="SSF52540">
    <property type="entry name" value="P-loop containing nucleoside triphosphate hydrolases"/>
    <property type="match status" value="1"/>
</dbReference>
<dbReference type="GO" id="GO:0016887">
    <property type="term" value="F:ATP hydrolysis activity"/>
    <property type="evidence" value="ECO:0007669"/>
    <property type="project" value="InterPro"/>
</dbReference>
<evidence type="ECO:0000313" key="3">
    <source>
        <dbReference type="Proteomes" id="UP000285710"/>
    </source>
</evidence>
<dbReference type="EMBL" id="SAUW01000007">
    <property type="protein sequence ID" value="RWR12729.1"/>
    <property type="molecule type" value="Genomic_DNA"/>
</dbReference>
<feature type="domain" description="ORC1/DEAH AAA+ ATPase" evidence="1">
    <location>
        <begin position="4"/>
        <end position="137"/>
    </location>
</feature>
<dbReference type="Pfam" id="PF13401">
    <property type="entry name" value="AAA_22"/>
    <property type="match status" value="1"/>
</dbReference>
<dbReference type="AlphaFoldDB" id="A0A443IXB1"/>
<dbReference type="Gene3D" id="3.40.50.300">
    <property type="entry name" value="P-loop containing nucleotide triphosphate hydrolases"/>
    <property type="match status" value="1"/>
</dbReference>
<dbReference type="RefSeq" id="WP_128269487.1">
    <property type="nucleotide sequence ID" value="NZ_SAUW01000007.1"/>
</dbReference>
<gene>
    <name evidence="2" type="ORF">D2T33_08440</name>
</gene>
<keyword evidence="3" id="KW-1185">Reference proteome</keyword>
<dbReference type="InterPro" id="IPR052026">
    <property type="entry name" value="ExeA_AAA_ATPase_DNA-bind"/>
</dbReference>
<keyword evidence="2" id="KW-0067">ATP-binding</keyword>
<dbReference type="Proteomes" id="UP000285710">
    <property type="component" value="Unassembled WGS sequence"/>
</dbReference>
<sequence>MAEGAGLAILRGTVGIGKSYAIKQAIPEMEAQGINVVFLTATETVAGQVNAFLRAILAQYYTDTSSSADAEEAMWNLLAGLPFSGGGRKVLLIVDEAQKLAVRVLETIRDLYDRGDAAREGDRAGHAFGCVLVGNPTFMGKGGVQRTASFETLISRLTHNVRLPAPNRAECISFALSIWQDEVLVRELADLGMAKGNLRSMAIAARRTEQIADGGPGDGPGGGIVTIQHLRQAIKMMGGQVMREIMVIFPLDDGKALIFDGRDLMIVPLSEAERLELGQGMNDVSEFLTFSVKCLATLKQVIETKQDPAAQVAEIAKTLDQLLSPSRTARELHDRCRKLIGRAIFVGQNPENRRMN</sequence>
<accession>A0A443IXB1</accession>
<reference evidence="2 3" key="2">
    <citation type="submission" date="2019-01" db="EMBL/GenBank/DDBJ databases">
        <authorList>
            <person name="Li Y."/>
        </authorList>
    </citation>
    <scope>NUCLEOTIDE SEQUENCE [LARGE SCALE GENOMIC DNA]</scope>
    <source>
        <strain evidence="2 3">2D-5</strain>
    </source>
</reference>
<evidence type="ECO:0000259" key="1">
    <source>
        <dbReference type="Pfam" id="PF13401"/>
    </source>
</evidence>
<keyword evidence="2" id="KW-0547">Nucleotide-binding</keyword>
<protein>
    <submittedName>
        <fullName evidence="2">ATP-binding protein</fullName>
    </submittedName>
</protein>